<proteinExistence type="predicted"/>
<reference evidence="2 3" key="1">
    <citation type="submission" date="2020-01" db="EMBL/GenBank/DDBJ databases">
        <title>Herbidospora sp. NEAU-GS84 nov., a novel actinomycete isolated from soil.</title>
        <authorList>
            <person name="Han L."/>
        </authorList>
    </citation>
    <scope>NUCLEOTIDE SEQUENCE [LARGE SCALE GENOMIC DNA]</scope>
    <source>
        <strain evidence="2 3">NEAU-GS84</strain>
    </source>
</reference>
<name>A0A7C9N696_9ACTN</name>
<evidence type="ECO:0000256" key="1">
    <source>
        <dbReference type="SAM" id="Phobius"/>
    </source>
</evidence>
<sequence>MSNDLAVPGNNPGRRDVPLAIAFSGFSAIFVELIGQGYTPAEAFTLALIICIGAAEILRRHRENNERPGGPRWA</sequence>
<comment type="caution">
    <text evidence="2">The sequence shown here is derived from an EMBL/GenBank/DDBJ whole genome shotgun (WGS) entry which is preliminary data.</text>
</comment>
<evidence type="ECO:0000313" key="2">
    <source>
        <dbReference type="EMBL" id="NAS27509.1"/>
    </source>
</evidence>
<dbReference type="RefSeq" id="WP_161484431.1">
    <property type="nucleotide sequence ID" value="NZ_WXEW01000021.1"/>
</dbReference>
<dbReference type="EMBL" id="WXEW01000021">
    <property type="protein sequence ID" value="NAS27509.1"/>
    <property type="molecule type" value="Genomic_DNA"/>
</dbReference>
<keyword evidence="1" id="KW-1133">Transmembrane helix</keyword>
<accession>A0A7C9N696</accession>
<protein>
    <submittedName>
        <fullName evidence="2">Uncharacterized protein</fullName>
    </submittedName>
</protein>
<keyword evidence="3" id="KW-1185">Reference proteome</keyword>
<gene>
    <name evidence="2" type="ORF">GT755_38310</name>
</gene>
<dbReference type="Proteomes" id="UP000479526">
    <property type="component" value="Unassembled WGS sequence"/>
</dbReference>
<keyword evidence="1" id="KW-0472">Membrane</keyword>
<feature type="transmembrane region" description="Helical" evidence="1">
    <location>
        <begin position="41"/>
        <end position="58"/>
    </location>
</feature>
<keyword evidence="1" id="KW-0812">Transmembrane</keyword>
<organism evidence="2 3">
    <name type="scientific">Herbidospora solisilvae</name>
    <dbReference type="NCBI Taxonomy" id="2696284"/>
    <lineage>
        <taxon>Bacteria</taxon>
        <taxon>Bacillati</taxon>
        <taxon>Actinomycetota</taxon>
        <taxon>Actinomycetes</taxon>
        <taxon>Streptosporangiales</taxon>
        <taxon>Streptosporangiaceae</taxon>
        <taxon>Herbidospora</taxon>
    </lineage>
</organism>
<dbReference type="AlphaFoldDB" id="A0A7C9N696"/>
<evidence type="ECO:0000313" key="3">
    <source>
        <dbReference type="Proteomes" id="UP000479526"/>
    </source>
</evidence>